<accession>A0A9W7BTS7</accession>
<keyword evidence="3" id="KW-1185">Reference proteome</keyword>
<organism evidence="2 3">
    <name type="scientific">Triparma verrucosa</name>
    <dbReference type="NCBI Taxonomy" id="1606542"/>
    <lineage>
        <taxon>Eukaryota</taxon>
        <taxon>Sar</taxon>
        <taxon>Stramenopiles</taxon>
        <taxon>Ochrophyta</taxon>
        <taxon>Bolidophyceae</taxon>
        <taxon>Parmales</taxon>
        <taxon>Triparmaceae</taxon>
        <taxon>Triparma</taxon>
    </lineage>
</organism>
<protein>
    <submittedName>
        <fullName evidence="2">Uncharacterized protein</fullName>
    </submittedName>
</protein>
<proteinExistence type="predicted"/>
<dbReference type="EMBL" id="BRXX01000182">
    <property type="protein sequence ID" value="GMH96351.1"/>
    <property type="molecule type" value="Genomic_DNA"/>
</dbReference>
<sequence length="597" mass="66659">MSSFSQRNNDSRKSTSIKGVEASVINVKTSGWAVAEVSRGARNGDGIGISASIGELIAIHKKYNVVVGTKVQCIVGPNSNSRNGEEWFAISCREAIAYQPMDGVVWKPWQAGKECLALNLPDTVPGSEHEGICLACWRCGETVIKPDHIHLIKNTAIWTNTDDIPGIKLGSKEELNKFKKCMFTEGFCANCKHPIASLYREEFFDSDTGRTVENREFPCFKVLTVRKKAEGSLPPVMATVLVGVEERDDDDAVRDSIDFSLTPTDEWNLGKCELPKIGRVDREAYMQRKKKLQEAGARPTKETCLICFDDIRSIEGGSCENKHYACRECFDGHVKEIATRPERLARGIVVTCPLPKCSSKPFSLQDIANLTSPEVFKMYKSAEDEEKEKKVGNTIRQEERERLEEEEKRRAAMDAEEKKVHDARVEITEEILTLKCPRADCRAAFVDFEGCLALKCSSCNCGFCACCLEDCGTDAHSHVASCKACVDAGTHGRYYGEEGAFERAQLKRRKKLVKELLEKHDSSMRSRIVDACRKDLEDVGMRDIVDKHFIVQRQEEPPAQGLGLMNPNRNGGGGAANENEMLALRMQMEEWSGGDMW</sequence>
<reference evidence="3" key="1">
    <citation type="journal article" date="2023" name="Commun. Biol.">
        <title>Genome analysis of Parmales, the sister group of diatoms, reveals the evolutionary specialization of diatoms from phago-mixotrophs to photoautotrophs.</title>
        <authorList>
            <person name="Ban H."/>
            <person name="Sato S."/>
            <person name="Yoshikawa S."/>
            <person name="Yamada K."/>
            <person name="Nakamura Y."/>
            <person name="Ichinomiya M."/>
            <person name="Sato N."/>
            <person name="Blanc-Mathieu R."/>
            <person name="Endo H."/>
            <person name="Kuwata A."/>
            <person name="Ogata H."/>
        </authorList>
    </citation>
    <scope>NUCLEOTIDE SEQUENCE [LARGE SCALE GENOMIC DNA]</scope>
    <source>
        <strain evidence="3">NIES 3699</strain>
    </source>
</reference>
<evidence type="ECO:0000256" key="1">
    <source>
        <dbReference type="SAM" id="MobiDB-lite"/>
    </source>
</evidence>
<name>A0A9W7BTS7_9STRA</name>
<evidence type="ECO:0000313" key="3">
    <source>
        <dbReference type="Proteomes" id="UP001165160"/>
    </source>
</evidence>
<evidence type="ECO:0000313" key="2">
    <source>
        <dbReference type="EMBL" id="GMH96351.1"/>
    </source>
</evidence>
<gene>
    <name evidence="2" type="ORF">TrVE_jg12019</name>
</gene>
<feature type="region of interest" description="Disordered" evidence="1">
    <location>
        <begin position="387"/>
        <end position="415"/>
    </location>
</feature>
<dbReference type="Proteomes" id="UP001165160">
    <property type="component" value="Unassembled WGS sequence"/>
</dbReference>
<dbReference type="AlphaFoldDB" id="A0A9W7BTS7"/>
<comment type="caution">
    <text evidence="2">The sequence shown here is derived from an EMBL/GenBank/DDBJ whole genome shotgun (WGS) entry which is preliminary data.</text>
</comment>
<dbReference type="SUPFAM" id="SSF57850">
    <property type="entry name" value="RING/U-box"/>
    <property type="match status" value="1"/>
</dbReference>